<feature type="compositionally biased region" description="Polar residues" evidence="1">
    <location>
        <begin position="44"/>
        <end position="55"/>
    </location>
</feature>
<proteinExistence type="predicted"/>
<protein>
    <submittedName>
        <fullName evidence="2">Uncharacterized protein</fullName>
    </submittedName>
</protein>
<organism evidence="2 3">
    <name type="scientific">Ensete ventricosum</name>
    <name type="common">Abyssinian banana</name>
    <name type="synonym">Musa ensete</name>
    <dbReference type="NCBI Taxonomy" id="4639"/>
    <lineage>
        <taxon>Eukaryota</taxon>
        <taxon>Viridiplantae</taxon>
        <taxon>Streptophyta</taxon>
        <taxon>Embryophyta</taxon>
        <taxon>Tracheophyta</taxon>
        <taxon>Spermatophyta</taxon>
        <taxon>Magnoliopsida</taxon>
        <taxon>Liliopsida</taxon>
        <taxon>Zingiberales</taxon>
        <taxon>Musaceae</taxon>
        <taxon>Ensete</taxon>
    </lineage>
</organism>
<gene>
    <name evidence="2" type="ORF">B296_00015111</name>
</gene>
<reference evidence="2 3" key="1">
    <citation type="journal article" date="2014" name="Agronomy (Basel)">
        <title>A Draft Genome Sequence for Ensete ventricosum, the Drought-Tolerant Tree Against Hunger.</title>
        <authorList>
            <person name="Harrison J."/>
            <person name="Moore K.A."/>
            <person name="Paszkiewicz K."/>
            <person name="Jones T."/>
            <person name="Grant M."/>
            <person name="Ambacheew D."/>
            <person name="Muzemil S."/>
            <person name="Studholme D.J."/>
        </authorList>
    </citation>
    <scope>NUCLEOTIDE SEQUENCE [LARGE SCALE GENOMIC DNA]</scope>
</reference>
<evidence type="ECO:0000313" key="2">
    <source>
        <dbReference type="EMBL" id="RRT47258.1"/>
    </source>
</evidence>
<dbReference type="EMBL" id="AMZH03014659">
    <property type="protein sequence ID" value="RRT47258.1"/>
    <property type="molecule type" value="Genomic_DNA"/>
</dbReference>
<sequence length="201" mass="20981">MGGGCLAHRQLPCQGAVALAAGSVPAGGTSTGVAPLRDWPQAGATPTSGRQSLASTAPCGRRRPPLQVGPSCNQSALASGQAVAGRPYRGLAMAATLVEGLTVADHPLSMLPLSLQGVRRELIEGIIGLSGVNRKLAEGIKSLLRVHRELAEGNRELTRMALGVHRKKTKRLTRRSSGLPKSLPGVRRVLLDLMVTLIVID</sequence>
<comment type="caution">
    <text evidence="2">The sequence shown here is derived from an EMBL/GenBank/DDBJ whole genome shotgun (WGS) entry which is preliminary data.</text>
</comment>
<accession>A0A426Y665</accession>
<evidence type="ECO:0000313" key="3">
    <source>
        <dbReference type="Proteomes" id="UP000287651"/>
    </source>
</evidence>
<name>A0A426Y665_ENSVE</name>
<feature type="region of interest" description="Disordered" evidence="1">
    <location>
        <begin position="31"/>
        <end position="72"/>
    </location>
</feature>
<dbReference type="AlphaFoldDB" id="A0A426Y665"/>
<dbReference type="Proteomes" id="UP000287651">
    <property type="component" value="Unassembled WGS sequence"/>
</dbReference>
<evidence type="ECO:0000256" key="1">
    <source>
        <dbReference type="SAM" id="MobiDB-lite"/>
    </source>
</evidence>